<dbReference type="EMBL" id="CP036422">
    <property type="protein sequence ID" value="QFU76573.1"/>
    <property type="molecule type" value="Genomic_DNA"/>
</dbReference>
<feature type="chain" id="PRO_5024820277" description="Photosynthesis system II assembly factor Ycf48/Hcf136-like domain-containing protein" evidence="3">
    <location>
        <begin position="28"/>
        <end position="382"/>
    </location>
</feature>
<feature type="domain" description="Photosynthesis system II assembly factor Ycf48/Hcf136-like" evidence="4">
    <location>
        <begin position="183"/>
        <end position="265"/>
    </location>
</feature>
<dbReference type="Pfam" id="PF14870">
    <property type="entry name" value="PSII_BNR"/>
    <property type="match status" value="2"/>
</dbReference>
<evidence type="ECO:0000313" key="6">
    <source>
        <dbReference type="Proteomes" id="UP000326287"/>
    </source>
</evidence>
<accession>A0A5P9NL29</accession>
<keyword evidence="6" id="KW-1185">Reference proteome</keyword>
<dbReference type="PANTHER" id="PTHR47199">
    <property type="entry name" value="PHOTOSYSTEM II STABILITY/ASSEMBLY FACTOR HCF136, CHLOROPLASTIC"/>
    <property type="match status" value="1"/>
</dbReference>
<evidence type="ECO:0000256" key="3">
    <source>
        <dbReference type="SAM" id="SignalP"/>
    </source>
</evidence>
<dbReference type="RefSeq" id="WP_153239715.1">
    <property type="nucleotide sequence ID" value="NZ_CP036422.1"/>
</dbReference>
<dbReference type="KEGG" id="halc:EY643_13405"/>
<evidence type="ECO:0000256" key="1">
    <source>
        <dbReference type="ARBA" id="ARBA00022531"/>
    </source>
</evidence>
<evidence type="ECO:0000313" key="5">
    <source>
        <dbReference type="EMBL" id="QFU76573.1"/>
    </source>
</evidence>
<evidence type="ECO:0000256" key="2">
    <source>
        <dbReference type="ARBA" id="ARBA00023276"/>
    </source>
</evidence>
<dbReference type="Proteomes" id="UP000326287">
    <property type="component" value="Chromosome"/>
</dbReference>
<dbReference type="SUPFAM" id="SSF110296">
    <property type="entry name" value="Oligoxyloglucan reducing end-specific cellobiohydrolase"/>
    <property type="match status" value="1"/>
</dbReference>
<organism evidence="5 6">
    <name type="scientific">Halioglobus maricola</name>
    <dbReference type="NCBI Taxonomy" id="2601894"/>
    <lineage>
        <taxon>Bacteria</taxon>
        <taxon>Pseudomonadati</taxon>
        <taxon>Pseudomonadota</taxon>
        <taxon>Gammaproteobacteria</taxon>
        <taxon>Cellvibrionales</taxon>
        <taxon>Halieaceae</taxon>
        <taxon>Halioglobus</taxon>
    </lineage>
</organism>
<evidence type="ECO:0000259" key="4">
    <source>
        <dbReference type="Pfam" id="PF14870"/>
    </source>
</evidence>
<name>A0A5P9NL29_9GAMM</name>
<gene>
    <name evidence="5" type="ORF">EY643_13405</name>
</gene>
<dbReference type="InterPro" id="IPR015943">
    <property type="entry name" value="WD40/YVTN_repeat-like_dom_sf"/>
</dbReference>
<keyword evidence="2" id="KW-0604">Photosystem II</keyword>
<feature type="domain" description="Photosynthesis system II assembly factor Ycf48/Hcf136-like" evidence="4">
    <location>
        <begin position="69"/>
        <end position="126"/>
    </location>
</feature>
<dbReference type="GO" id="GO:0009523">
    <property type="term" value="C:photosystem II"/>
    <property type="evidence" value="ECO:0007669"/>
    <property type="project" value="UniProtKB-KW"/>
</dbReference>
<keyword evidence="3" id="KW-0732">Signal</keyword>
<proteinExistence type="predicted"/>
<dbReference type="InterPro" id="IPR028203">
    <property type="entry name" value="PSII_CF48-like_dom"/>
</dbReference>
<dbReference type="PANTHER" id="PTHR47199:SF2">
    <property type="entry name" value="PHOTOSYSTEM II STABILITY_ASSEMBLY FACTOR HCF136, CHLOROPLASTIC"/>
    <property type="match status" value="1"/>
</dbReference>
<sequence>MATKSITSCVLLAFLSLAGVYSGAISAAENAPIMPLAQHSLLLDLAHAGDRVVVAGERGHVLFSDDRGATWTQAGVPTRQMLTALFFVDESRGWAVGHDGLVLLTDDGGASWRVQRDGLAAQQQLNLEARERAHREVGRIEAALAKAGPAAAREQMQDLQLALEDALLDLEDAELALQEHVFTSPLMDVWFRDAEHGFAVGAFGSLLVTVDGGQRWEHVPERVDNPEEFHLNAVVGDSQGRVFIAGEGGLLYRSLDGGRSFVRLEGFYQGSWFGALWLAKLERLLVYGLRGNLYFSDDFGDSWRQPEGGTDLTLSGGTASDDTVVVVGGAGSVLMSVNGGDSFEFYQIEDRLPLGAALLVGDRLILAGQGGVKYRNEGQLNE</sequence>
<dbReference type="OrthoDB" id="9813892at2"/>
<protein>
    <recommendedName>
        <fullName evidence="4">Photosynthesis system II assembly factor Ycf48/Hcf136-like domain-containing protein</fullName>
    </recommendedName>
</protein>
<reference evidence="5 6" key="1">
    <citation type="submission" date="2019-02" db="EMBL/GenBank/DDBJ databases">
        <authorList>
            <person name="Li S.-H."/>
        </authorList>
    </citation>
    <scope>NUCLEOTIDE SEQUENCE [LARGE SCALE GENOMIC DNA]</scope>
    <source>
        <strain evidence="5 6">IMCC14385</strain>
    </source>
</reference>
<dbReference type="AlphaFoldDB" id="A0A5P9NL29"/>
<keyword evidence="1" id="KW-0602">Photosynthesis</keyword>
<dbReference type="Gene3D" id="2.130.10.10">
    <property type="entry name" value="YVTN repeat-like/Quinoprotein amine dehydrogenase"/>
    <property type="match status" value="2"/>
</dbReference>
<feature type="signal peptide" evidence="3">
    <location>
        <begin position="1"/>
        <end position="27"/>
    </location>
</feature>
<dbReference type="GO" id="GO:0015979">
    <property type="term" value="P:photosynthesis"/>
    <property type="evidence" value="ECO:0007669"/>
    <property type="project" value="UniProtKB-KW"/>
</dbReference>